<dbReference type="SUPFAM" id="SSF110849">
    <property type="entry name" value="ParB/Sulfiredoxin"/>
    <property type="match status" value="1"/>
</dbReference>
<dbReference type="Proteomes" id="UP000181962">
    <property type="component" value="Chromosome"/>
</dbReference>
<dbReference type="InterPro" id="IPR036086">
    <property type="entry name" value="ParB/Sulfiredoxin_sf"/>
</dbReference>
<proteinExistence type="predicted"/>
<reference evidence="1 2" key="1">
    <citation type="submission" date="2016-11" db="EMBL/GenBank/DDBJ databases">
        <title>Complete Genome Sequence of Bradyrhizobium sp. strain J5, an isolated from soybean nodule in Hokkaido.</title>
        <authorList>
            <person name="Kanehara K."/>
        </authorList>
    </citation>
    <scope>NUCLEOTIDE SEQUENCE [LARGE SCALE GENOMIC DNA]</scope>
    <source>
        <strain evidence="1 2">J5</strain>
    </source>
</reference>
<evidence type="ECO:0000313" key="2">
    <source>
        <dbReference type="Proteomes" id="UP000181962"/>
    </source>
</evidence>
<dbReference type="AlphaFoldDB" id="A0A1L3FA77"/>
<sequence>MTHQAKSWRDVIPVHPAADLFPMMPLEGLKALGEDIKAHGLRVPIAVWCNSESEQVFLLDGRNRLDAIEMAGIPIRLEKKIDPAPATSLLLRSPITGLWTPIALIVKRSGWPGSDPYDFVISANIHRRHLTAEQKRDLIAKVLKANPEKSNRTIAKQTGVDDKTVAAVRAKLAATAEIPQFTKTVGADGKARTTAPKPKRRDVEGYIAEKKVMLAAKEAEAPVPVPQQIDIEDYIAARSAPIEAPQARPPRDFEDLCADLAFSIEDAAESLSHDERTELLTRLNAVIASLLEKDAGLPRTPLSEFADDERDT</sequence>
<organism evidence="1 2">
    <name type="scientific">Bradyrhizobium japonicum</name>
    <dbReference type="NCBI Taxonomy" id="375"/>
    <lineage>
        <taxon>Bacteria</taxon>
        <taxon>Pseudomonadati</taxon>
        <taxon>Pseudomonadota</taxon>
        <taxon>Alphaproteobacteria</taxon>
        <taxon>Hyphomicrobiales</taxon>
        <taxon>Nitrobacteraceae</taxon>
        <taxon>Bradyrhizobium</taxon>
    </lineage>
</organism>
<protein>
    <recommendedName>
        <fullName evidence="3">ParB/Sulfiredoxin domain-containing protein</fullName>
    </recommendedName>
</protein>
<accession>A0A1L3FA77</accession>
<evidence type="ECO:0000313" key="1">
    <source>
        <dbReference type="EMBL" id="APG10178.1"/>
    </source>
</evidence>
<evidence type="ECO:0008006" key="3">
    <source>
        <dbReference type="Google" id="ProtNLM"/>
    </source>
</evidence>
<dbReference type="EMBL" id="CP017637">
    <property type="protein sequence ID" value="APG10178.1"/>
    <property type="molecule type" value="Genomic_DNA"/>
</dbReference>
<gene>
    <name evidence="1" type="ORF">BKD09_17765</name>
</gene>
<name>A0A1L3FA77_BRAJP</name>